<evidence type="ECO:0000313" key="3">
    <source>
        <dbReference type="EMBL" id="NNM71772.1"/>
    </source>
</evidence>
<dbReference type="Proteomes" id="UP000564885">
    <property type="component" value="Unassembled WGS sequence"/>
</dbReference>
<name>A0A849HXD8_9HYPH</name>
<sequence>MPRASIIAAALACLALAACNQTAATPPSPPPGAAPGVTPSTFRMPEGAGCAAEIAQFKAVLKNDADTGNVGQSVYSRATADLGRAESACAAGRDGEARSLVASTKTRYGYR</sequence>
<feature type="region of interest" description="Disordered" evidence="1">
    <location>
        <begin position="22"/>
        <end position="41"/>
    </location>
</feature>
<reference evidence="3 4" key="1">
    <citation type="submission" date="2020-04" db="EMBL/GenBank/DDBJ databases">
        <title>Enterovirga sp. isolate from soil.</title>
        <authorList>
            <person name="Chea S."/>
            <person name="Kim D.-U."/>
        </authorList>
    </citation>
    <scope>NUCLEOTIDE SEQUENCE [LARGE SCALE GENOMIC DNA]</scope>
    <source>
        <strain evidence="3 4">DB1703</strain>
    </source>
</reference>
<evidence type="ECO:0000256" key="2">
    <source>
        <dbReference type="SAM" id="SignalP"/>
    </source>
</evidence>
<protein>
    <recommendedName>
        <fullName evidence="5">Lipoprotein</fullName>
    </recommendedName>
</protein>
<dbReference type="PROSITE" id="PS51257">
    <property type="entry name" value="PROKAR_LIPOPROTEIN"/>
    <property type="match status" value="1"/>
</dbReference>
<evidence type="ECO:0000313" key="4">
    <source>
        <dbReference type="Proteomes" id="UP000564885"/>
    </source>
</evidence>
<dbReference type="EMBL" id="JABEPP010000001">
    <property type="protein sequence ID" value="NNM71772.1"/>
    <property type="molecule type" value="Genomic_DNA"/>
</dbReference>
<feature type="signal peptide" evidence="2">
    <location>
        <begin position="1"/>
        <end position="23"/>
    </location>
</feature>
<keyword evidence="4" id="KW-1185">Reference proteome</keyword>
<accession>A0A849HXD8</accession>
<dbReference type="AlphaFoldDB" id="A0A849HXD8"/>
<gene>
    <name evidence="3" type="ORF">HJG44_05085</name>
</gene>
<feature type="chain" id="PRO_5033012831" description="Lipoprotein" evidence="2">
    <location>
        <begin position="24"/>
        <end position="111"/>
    </location>
</feature>
<proteinExistence type="predicted"/>
<evidence type="ECO:0000256" key="1">
    <source>
        <dbReference type="SAM" id="MobiDB-lite"/>
    </source>
</evidence>
<comment type="caution">
    <text evidence="3">The sequence shown here is derived from an EMBL/GenBank/DDBJ whole genome shotgun (WGS) entry which is preliminary data.</text>
</comment>
<evidence type="ECO:0008006" key="5">
    <source>
        <dbReference type="Google" id="ProtNLM"/>
    </source>
</evidence>
<organism evidence="3 4">
    <name type="scientific">Enterovirga aerilata</name>
    <dbReference type="NCBI Taxonomy" id="2730920"/>
    <lineage>
        <taxon>Bacteria</taxon>
        <taxon>Pseudomonadati</taxon>
        <taxon>Pseudomonadota</taxon>
        <taxon>Alphaproteobacteria</taxon>
        <taxon>Hyphomicrobiales</taxon>
        <taxon>Methylobacteriaceae</taxon>
        <taxon>Enterovirga</taxon>
    </lineage>
</organism>
<dbReference type="RefSeq" id="WP_171217194.1">
    <property type="nucleotide sequence ID" value="NZ_JABEPP010000001.1"/>
</dbReference>
<keyword evidence="2" id="KW-0732">Signal</keyword>